<evidence type="ECO:0000313" key="3">
    <source>
        <dbReference type="Proteomes" id="UP001209701"/>
    </source>
</evidence>
<feature type="chain" id="PRO_5047136513" evidence="1">
    <location>
        <begin position="26"/>
        <end position="127"/>
    </location>
</feature>
<evidence type="ECO:0000313" key="2">
    <source>
        <dbReference type="EMBL" id="MCV2367864.1"/>
    </source>
</evidence>
<organism evidence="2 3">
    <name type="scientific">Roseateles oligotrophus</name>
    <dbReference type="NCBI Taxonomy" id="1769250"/>
    <lineage>
        <taxon>Bacteria</taxon>
        <taxon>Pseudomonadati</taxon>
        <taxon>Pseudomonadota</taxon>
        <taxon>Betaproteobacteria</taxon>
        <taxon>Burkholderiales</taxon>
        <taxon>Sphaerotilaceae</taxon>
        <taxon>Roseateles</taxon>
    </lineage>
</organism>
<dbReference type="RefSeq" id="WP_263570489.1">
    <property type="nucleotide sequence ID" value="NZ_JAJIRN010000003.1"/>
</dbReference>
<proteinExistence type="predicted"/>
<name>A0ABT2YCU4_9BURK</name>
<protein>
    <submittedName>
        <fullName evidence="2">Uncharacterized protein</fullName>
    </submittedName>
</protein>
<accession>A0ABT2YCU4</accession>
<dbReference type="Proteomes" id="UP001209701">
    <property type="component" value="Unassembled WGS sequence"/>
</dbReference>
<sequence>MLTLKKSAQALILGLSALTLNNAWAHGAAKPQHGGVVQVANDVNFELVLQADGALIYLIDHDEPMSSAGITGKLTVLSGASKTEAELKPAGDNKLQAIGIKIGSGAKVVASLSNVEGKAVTVRFAIK</sequence>
<dbReference type="EMBL" id="JAJIRN010000003">
    <property type="protein sequence ID" value="MCV2367864.1"/>
    <property type="molecule type" value="Genomic_DNA"/>
</dbReference>
<keyword evidence="3" id="KW-1185">Reference proteome</keyword>
<evidence type="ECO:0000256" key="1">
    <source>
        <dbReference type="SAM" id="SignalP"/>
    </source>
</evidence>
<gene>
    <name evidence="2" type="ORF">LNV07_07115</name>
</gene>
<feature type="signal peptide" evidence="1">
    <location>
        <begin position="1"/>
        <end position="25"/>
    </location>
</feature>
<reference evidence="2 3" key="1">
    <citation type="submission" date="2021-11" db="EMBL/GenBank/DDBJ databases">
        <authorList>
            <person name="Liang Q."/>
            <person name="Mou H."/>
            <person name="Liu Z."/>
        </authorList>
    </citation>
    <scope>NUCLEOTIDE SEQUENCE [LARGE SCALE GENOMIC DNA]</scope>
    <source>
        <strain evidence="2 3">CHU3</strain>
    </source>
</reference>
<keyword evidence="1" id="KW-0732">Signal</keyword>
<comment type="caution">
    <text evidence="2">The sequence shown here is derived from an EMBL/GenBank/DDBJ whole genome shotgun (WGS) entry which is preliminary data.</text>
</comment>